<accession>A0ABD6F0E7</accession>
<evidence type="ECO:0000256" key="4">
    <source>
        <dbReference type="ARBA" id="ARBA00022794"/>
    </source>
</evidence>
<comment type="subcellular location">
    <subcellularLocation>
        <location evidence="1">Membrane</location>
        <topology evidence="1">Multi-pass membrane protein</topology>
    </subcellularLocation>
</comment>
<dbReference type="GO" id="GO:0016020">
    <property type="term" value="C:membrane"/>
    <property type="evidence" value="ECO:0007669"/>
    <property type="project" value="UniProtKB-SubCell"/>
</dbReference>
<feature type="transmembrane region" description="Helical" evidence="7">
    <location>
        <begin position="103"/>
        <end position="122"/>
    </location>
</feature>
<dbReference type="PANTHER" id="PTHR34341:SF1">
    <property type="entry name" value="TRANSMEMBRANE PROTEIN 107"/>
    <property type="match status" value="1"/>
</dbReference>
<evidence type="ECO:0000256" key="5">
    <source>
        <dbReference type="ARBA" id="ARBA00022989"/>
    </source>
</evidence>
<evidence type="ECO:0000256" key="7">
    <source>
        <dbReference type="SAM" id="Phobius"/>
    </source>
</evidence>
<name>A0ABD6F0E7_9BILA</name>
<organism evidence="8 9">
    <name type="scientific">Gnathostoma spinigerum</name>
    <dbReference type="NCBI Taxonomy" id="75299"/>
    <lineage>
        <taxon>Eukaryota</taxon>
        <taxon>Metazoa</taxon>
        <taxon>Ecdysozoa</taxon>
        <taxon>Nematoda</taxon>
        <taxon>Chromadorea</taxon>
        <taxon>Rhabditida</taxon>
        <taxon>Spirurina</taxon>
        <taxon>Gnathostomatomorpha</taxon>
        <taxon>Gnathostomatoidea</taxon>
        <taxon>Gnathostomatidae</taxon>
        <taxon>Gnathostoma</taxon>
    </lineage>
</organism>
<comment type="caution">
    <text evidence="8">The sequence shown here is derived from an EMBL/GenBank/DDBJ whole genome shotgun (WGS) entry which is preliminary data.</text>
</comment>
<reference evidence="8 9" key="1">
    <citation type="submission" date="2024-08" db="EMBL/GenBank/DDBJ databases">
        <title>Gnathostoma spinigerum genome.</title>
        <authorList>
            <person name="Gonzalez-Bertolin B."/>
            <person name="Monzon S."/>
            <person name="Zaballos A."/>
            <person name="Jimenez P."/>
            <person name="Dekumyoy P."/>
            <person name="Varona S."/>
            <person name="Cuesta I."/>
            <person name="Sumanam S."/>
            <person name="Adisakwattana P."/>
            <person name="Gasser R.B."/>
            <person name="Hernandez-Gonzalez A."/>
            <person name="Young N.D."/>
            <person name="Perteguer M.J."/>
        </authorList>
    </citation>
    <scope>NUCLEOTIDE SEQUENCE [LARGE SCALE GENOMIC DNA]</scope>
    <source>
        <strain evidence="8">AL3</strain>
        <tissue evidence="8">Liver</tissue>
    </source>
</reference>
<dbReference type="AlphaFoldDB" id="A0ABD6F0E7"/>
<keyword evidence="5 7" id="KW-1133">Transmembrane helix</keyword>
<feature type="transmembrane region" description="Helical" evidence="7">
    <location>
        <begin position="77"/>
        <end position="97"/>
    </location>
</feature>
<dbReference type="Pfam" id="PF14995">
    <property type="entry name" value="TMEM107"/>
    <property type="match status" value="1"/>
</dbReference>
<evidence type="ECO:0000256" key="1">
    <source>
        <dbReference type="ARBA" id="ARBA00004141"/>
    </source>
</evidence>
<evidence type="ECO:0000256" key="6">
    <source>
        <dbReference type="ARBA" id="ARBA00023136"/>
    </source>
</evidence>
<evidence type="ECO:0000313" key="8">
    <source>
        <dbReference type="EMBL" id="MFH4982592.1"/>
    </source>
</evidence>
<protein>
    <recommendedName>
        <fullName evidence="2">Transmembrane protein 107</fullName>
    </recommendedName>
</protein>
<sequence length="134" mass="14938">MDCVSAYFIAVMGHATILTLPLWRTSDFVLASLPEQGSDPNDYRDLEASFVVCVVLSITFALVEMCAIFAEIPAPSTAVVSIIAHSTATILLLFLIIDQHPVRHFWIIFCLFSLSPLLIRCVQLSRLLRLKQIC</sequence>
<keyword evidence="4" id="KW-0970">Cilium biogenesis/degradation</keyword>
<dbReference type="PANTHER" id="PTHR34341">
    <property type="entry name" value="TRANSMEMBRANE PROTEIN 107"/>
    <property type="match status" value="1"/>
</dbReference>
<evidence type="ECO:0000256" key="2">
    <source>
        <dbReference type="ARBA" id="ARBA00015652"/>
    </source>
</evidence>
<dbReference type="Proteomes" id="UP001608902">
    <property type="component" value="Unassembled WGS sequence"/>
</dbReference>
<dbReference type="EMBL" id="JBGFUD010009648">
    <property type="protein sequence ID" value="MFH4982592.1"/>
    <property type="molecule type" value="Genomic_DNA"/>
</dbReference>
<feature type="transmembrane region" description="Helical" evidence="7">
    <location>
        <begin position="48"/>
        <end position="70"/>
    </location>
</feature>
<evidence type="ECO:0000256" key="3">
    <source>
        <dbReference type="ARBA" id="ARBA00022692"/>
    </source>
</evidence>
<feature type="transmembrane region" description="Helical" evidence="7">
    <location>
        <begin position="7"/>
        <end position="23"/>
    </location>
</feature>
<dbReference type="GO" id="GO:0030030">
    <property type="term" value="P:cell projection organization"/>
    <property type="evidence" value="ECO:0007669"/>
    <property type="project" value="UniProtKB-KW"/>
</dbReference>
<proteinExistence type="predicted"/>
<keyword evidence="6 7" id="KW-0472">Membrane</keyword>
<gene>
    <name evidence="8" type="ORF">AB6A40_009301</name>
</gene>
<keyword evidence="9" id="KW-1185">Reference proteome</keyword>
<dbReference type="InterPro" id="IPR029248">
    <property type="entry name" value="TMEM107"/>
</dbReference>
<evidence type="ECO:0000313" key="9">
    <source>
        <dbReference type="Proteomes" id="UP001608902"/>
    </source>
</evidence>
<keyword evidence="3 7" id="KW-0812">Transmembrane</keyword>